<evidence type="ECO:0000313" key="1">
    <source>
        <dbReference type="EMBL" id="MXV50437.1"/>
    </source>
</evidence>
<accession>A0A7K1Y794</accession>
<dbReference type="RefSeq" id="WP_160843611.1">
    <property type="nucleotide sequence ID" value="NZ_WVHT01000002.1"/>
</dbReference>
<reference evidence="1 2" key="1">
    <citation type="submission" date="2019-11" db="EMBL/GenBank/DDBJ databases">
        <title>Pedobacter sp. HMF7647 Genome sequencing and assembly.</title>
        <authorList>
            <person name="Kang H."/>
            <person name="Kim H."/>
            <person name="Joh K."/>
        </authorList>
    </citation>
    <scope>NUCLEOTIDE SEQUENCE [LARGE SCALE GENOMIC DNA]</scope>
    <source>
        <strain evidence="1 2">HMF7647</strain>
    </source>
</reference>
<dbReference type="EMBL" id="WVHT01000002">
    <property type="protein sequence ID" value="MXV50437.1"/>
    <property type="molecule type" value="Genomic_DNA"/>
</dbReference>
<sequence>MYWFHNTLFSANLQTHTATIRLTFAYTGYTRSGSDIQLIIKLIQLYKDHPEKNCRNCGKELHGRSDQVFCNDTCRNTYNRGKRRESQGSLDPYIAKVIRVIQRNHQIMIRYMPGGEPRVISRYELIDAGFHFKYFTSISITRKQEIYHYCFDRGWKELENGKILLVFSFEQLEI</sequence>
<name>A0A7K1Y794_9SPHI</name>
<evidence type="ECO:0000313" key="2">
    <source>
        <dbReference type="Proteomes" id="UP000466586"/>
    </source>
</evidence>
<proteinExistence type="predicted"/>
<organism evidence="1 2">
    <name type="scientific">Hufsiella arboris</name>
    <dbReference type="NCBI Taxonomy" id="2695275"/>
    <lineage>
        <taxon>Bacteria</taxon>
        <taxon>Pseudomonadati</taxon>
        <taxon>Bacteroidota</taxon>
        <taxon>Sphingobacteriia</taxon>
        <taxon>Sphingobacteriales</taxon>
        <taxon>Sphingobacteriaceae</taxon>
        <taxon>Hufsiella</taxon>
    </lineage>
</organism>
<protein>
    <recommendedName>
        <fullName evidence="3">DUF2116 family Zn-ribbon domain-containing protein</fullName>
    </recommendedName>
</protein>
<keyword evidence="2" id="KW-1185">Reference proteome</keyword>
<dbReference type="AlphaFoldDB" id="A0A7K1Y794"/>
<evidence type="ECO:0008006" key="3">
    <source>
        <dbReference type="Google" id="ProtNLM"/>
    </source>
</evidence>
<comment type="caution">
    <text evidence="1">The sequence shown here is derived from an EMBL/GenBank/DDBJ whole genome shotgun (WGS) entry which is preliminary data.</text>
</comment>
<gene>
    <name evidence="1" type="ORF">GS399_05580</name>
</gene>
<dbReference type="Proteomes" id="UP000466586">
    <property type="component" value="Unassembled WGS sequence"/>
</dbReference>